<evidence type="ECO:0000313" key="2">
    <source>
        <dbReference type="EMBL" id="JAG63243.1"/>
    </source>
</evidence>
<organism evidence="2">
    <name type="scientific">Lygus hesperus</name>
    <name type="common">Western plant bug</name>
    <dbReference type="NCBI Taxonomy" id="30085"/>
    <lineage>
        <taxon>Eukaryota</taxon>
        <taxon>Metazoa</taxon>
        <taxon>Ecdysozoa</taxon>
        <taxon>Arthropoda</taxon>
        <taxon>Hexapoda</taxon>
        <taxon>Insecta</taxon>
        <taxon>Pterygota</taxon>
        <taxon>Neoptera</taxon>
        <taxon>Paraneoptera</taxon>
        <taxon>Hemiptera</taxon>
        <taxon>Heteroptera</taxon>
        <taxon>Panheteroptera</taxon>
        <taxon>Cimicomorpha</taxon>
        <taxon>Miridae</taxon>
        <taxon>Mirini</taxon>
        <taxon>Lygus</taxon>
    </lineage>
</organism>
<sequence>DCQRSIYLGCPRLLKYQMSNDTTIEDAMSGSCNRGTLPTDLGDVAQHCPGCLCRNMRLYCDDCMKKKRIVTKTKMQKHLWAAVYTVSVMALSAGAYHYFNQSCTISKEEPLFVEMWNFILKFYDKYTW</sequence>
<feature type="non-terminal residue" evidence="2">
    <location>
        <position position="1"/>
    </location>
</feature>
<protein>
    <submittedName>
        <fullName evidence="2">Uncharacterized protein</fullName>
    </submittedName>
</protein>
<proteinExistence type="predicted"/>
<feature type="transmembrane region" description="Helical" evidence="1">
    <location>
        <begin position="78"/>
        <end position="99"/>
    </location>
</feature>
<keyword evidence="1" id="KW-0812">Transmembrane</keyword>
<accession>A0A0K8TCG3</accession>
<dbReference type="AlphaFoldDB" id="A0A0K8TCG3"/>
<name>A0A0K8TCG3_LYGHE</name>
<keyword evidence="1" id="KW-1133">Transmembrane helix</keyword>
<dbReference type="EMBL" id="GBRD01002578">
    <property type="protein sequence ID" value="JAG63243.1"/>
    <property type="molecule type" value="Transcribed_RNA"/>
</dbReference>
<reference evidence="2" key="1">
    <citation type="submission" date="2014-09" db="EMBL/GenBank/DDBJ databases">
        <authorList>
            <person name="Magalhaes I.L.F."/>
            <person name="Oliveira U."/>
            <person name="Santos F.R."/>
            <person name="Vidigal T.H.D.A."/>
            <person name="Brescovit A.D."/>
            <person name="Santos A.J."/>
        </authorList>
    </citation>
    <scope>NUCLEOTIDE SEQUENCE</scope>
</reference>
<keyword evidence="1" id="KW-0472">Membrane</keyword>
<evidence type="ECO:0000256" key="1">
    <source>
        <dbReference type="SAM" id="Phobius"/>
    </source>
</evidence>